<sequence length="194" mass="21856">LRVLVICDRALLIFYEQRAIDTCQSADDRYGYNISPTAGSQLGFRHSVTTIGRLADLKRGKPLTAAHQAQISASGKQRYIDDPELKDRQSMALRGRPVSRESRDKSSRSNRGLKRTPEQCRKNSASHKGLRQSRETVEKRAASLRLVFKKPEVKARLSKAKQGNKNSLGHKQSAEHVAKRMASAAETRRQKRPH</sequence>
<comment type="caution">
    <text evidence="3">The sequence shown here is derived from an EMBL/GenBank/DDBJ whole genome shotgun (WGS) entry which is preliminary data.</text>
</comment>
<dbReference type="AlphaFoldDB" id="A0A0F9EWB0"/>
<feature type="compositionally biased region" description="Basic and acidic residues" evidence="1">
    <location>
        <begin position="78"/>
        <end position="89"/>
    </location>
</feature>
<feature type="domain" description="Nuclease associated modular" evidence="2">
    <location>
        <begin position="150"/>
        <end position="175"/>
    </location>
</feature>
<protein>
    <recommendedName>
        <fullName evidence="2">Nuclease associated modular domain-containing protein</fullName>
    </recommendedName>
</protein>
<evidence type="ECO:0000256" key="1">
    <source>
        <dbReference type="SAM" id="MobiDB-lite"/>
    </source>
</evidence>
<feature type="region of interest" description="Disordered" evidence="1">
    <location>
        <begin position="68"/>
        <end position="194"/>
    </location>
</feature>
<feature type="non-terminal residue" evidence="3">
    <location>
        <position position="1"/>
    </location>
</feature>
<feature type="compositionally biased region" description="Basic and acidic residues" evidence="1">
    <location>
        <begin position="98"/>
        <end position="107"/>
    </location>
</feature>
<proteinExistence type="predicted"/>
<evidence type="ECO:0000313" key="3">
    <source>
        <dbReference type="EMBL" id="KKL78319.1"/>
    </source>
</evidence>
<dbReference type="EMBL" id="LAZR01023496">
    <property type="protein sequence ID" value="KKL78319.1"/>
    <property type="molecule type" value="Genomic_DNA"/>
</dbReference>
<evidence type="ECO:0000259" key="2">
    <source>
        <dbReference type="Pfam" id="PF07460"/>
    </source>
</evidence>
<reference evidence="3" key="1">
    <citation type="journal article" date="2015" name="Nature">
        <title>Complex archaea that bridge the gap between prokaryotes and eukaryotes.</title>
        <authorList>
            <person name="Spang A."/>
            <person name="Saw J.H."/>
            <person name="Jorgensen S.L."/>
            <person name="Zaremba-Niedzwiedzka K."/>
            <person name="Martijn J."/>
            <person name="Lind A.E."/>
            <person name="van Eijk R."/>
            <person name="Schleper C."/>
            <person name="Guy L."/>
            <person name="Ettema T.J."/>
        </authorList>
    </citation>
    <scope>NUCLEOTIDE SEQUENCE</scope>
</reference>
<feature type="compositionally biased region" description="Polar residues" evidence="1">
    <location>
        <begin position="161"/>
        <end position="170"/>
    </location>
</feature>
<organism evidence="3">
    <name type="scientific">marine sediment metagenome</name>
    <dbReference type="NCBI Taxonomy" id="412755"/>
    <lineage>
        <taxon>unclassified sequences</taxon>
        <taxon>metagenomes</taxon>
        <taxon>ecological metagenomes</taxon>
    </lineage>
</organism>
<feature type="compositionally biased region" description="Basic and acidic residues" evidence="1">
    <location>
        <begin position="132"/>
        <end position="141"/>
    </location>
</feature>
<name>A0A0F9EWB0_9ZZZZ</name>
<accession>A0A0F9EWB0</accession>
<gene>
    <name evidence="3" type="ORF">LCGC14_2026040</name>
</gene>
<dbReference type="InterPro" id="IPR003611">
    <property type="entry name" value="NUMOD3"/>
</dbReference>
<dbReference type="GO" id="GO:0003677">
    <property type="term" value="F:DNA binding"/>
    <property type="evidence" value="ECO:0007669"/>
    <property type="project" value="InterPro"/>
</dbReference>
<dbReference type="Pfam" id="PF07460">
    <property type="entry name" value="NUMOD3"/>
    <property type="match status" value="1"/>
</dbReference>